<comment type="caution">
    <text evidence="1">The sequence shown here is derived from an EMBL/GenBank/DDBJ whole genome shotgun (WGS) entry which is preliminary data.</text>
</comment>
<accession>A0ABU0Q1K8</accession>
<proteinExistence type="predicted"/>
<keyword evidence="2" id="KW-1185">Reference proteome</keyword>
<name>A0ABU0Q1K8_STRAH</name>
<dbReference type="EMBL" id="JAUSYA010000001">
    <property type="protein sequence ID" value="MDQ0684549.1"/>
    <property type="molecule type" value="Genomic_DNA"/>
</dbReference>
<dbReference type="RefSeq" id="WP_307043910.1">
    <property type="nucleotide sequence ID" value="NZ_JAUSYA010000001.1"/>
</dbReference>
<gene>
    <name evidence="1" type="ORF">QFZ56_003512</name>
</gene>
<dbReference type="Proteomes" id="UP001243364">
    <property type="component" value="Unassembled WGS sequence"/>
</dbReference>
<organism evidence="1 2">
    <name type="scientific">Streptomyces achromogenes</name>
    <dbReference type="NCBI Taxonomy" id="67255"/>
    <lineage>
        <taxon>Bacteria</taxon>
        <taxon>Bacillati</taxon>
        <taxon>Actinomycetota</taxon>
        <taxon>Actinomycetes</taxon>
        <taxon>Kitasatosporales</taxon>
        <taxon>Streptomycetaceae</taxon>
        <taxon>Streptomyces</taxon>
    </lineage>
</organism>
<reference evidence="1 2" key="1">
    <citation type="submission" date="2023-07" db="EMBL/GenBank/DDBJ databases">
        <title>Comparative genomics of wheat-associated soil bacteria to identify genetic determinants of phenazine resistance.</title>
        <authorList>
            <person name="Mouncey N."/>
        </authorList>
    </citation>
    <scope>NUCLEOTIDE SEQUENCE [LARGE SCALE GENOMIC DNA]</scope>
    <source>
        <strain evidence="1 2">W4I19-2</strain>
    </source>
</reference>
<evidence type="ECO:0000313" key="2">
    <source>
        <dbReference type="Proteomes" id="UP001243364"/>
    </source>
</evidence>
<protein>
    <submittedName>
        <fullName evidence="1">Uncharacterized protein</fullName>
    </submittedName>
</protein>
<sequence length="75" mass="8207">MGTGRGVRGLREPPPRILSDVRVGFFSGQQGRCTVDADPKDGDHRSEPRVAYGTHVDLTTTPLGITLKTDEFPRD</sequence>
<evidence type="ECO:0000313" key="1">
    <source>
        <dbReference type="EMBL" id="MDQ0684549.1"/>
    </source>
</evidence>